<dbReference type="CDD" id="cd18437">
    <property type="entry name" value="BRCT_BRC1_like_rpt3"/>
    <property type="match status" value="1"/>
</dbReference>
<dbReference type="GO" id="GO:0035361">
    <property type="term" value="C:Cul8-RING ubiquitin ligase complex"/>
    <property type="evidence" value="ECO:0007669"/>
    <property type="project" value="TreeGrafter"/>
</dbReference>
<dbReference type="InterPro" id="IPR053036">
    <property type="entry name" value="CellCycle_DNARepair_Reg"/>
</dbReference>
<feature type="region of interest" description="Disordered" evidence="1">
    <location>
        <begin position="454"/>
        <end position="523"/>
    </location>
</feature>
<dbReference type="PROSITE" id="PS50172">
    <property type="entry name" value="BRCT"/>
    <property type="match status" value="4"/>
</dbReference>
<feature type="domain" description="BRCT" evidence="2">
    <location>
        <begin position="119"/>
        <end position="213"/>
    </location>
</feature>
<proteinExistence type="predicted"/>
<dbReference type="Gene3D" id="3.40.50.10190">
    <property type="entry name" value="BRCT domain"/>
    <property type="match status" value="4"/>
</dbReference>
<dbReference type="GO" id="GO:0005634">
    <property type="term" value="C:nucleus"/>
    <property type="evidence" value="ECO:0007669"/>
    <property type="project" value="TreeGrafter"/>
</dbReference>
<dbReference type="Pfam" id="PF16770">
    <property type="entry name" value="RTT107_BRCT_5"/>
    <property type="match status" value="1"/>
</dbReference>
<dbReference type="SMART" id="SM00292">
    <property type="entry name" value="BRCT"/>
    <property type="match status" value="5"/>
</dbReference>
<gene>
    <name evidence="3" type="ORF">PACTADRAFT_51115</name>
</gene>
<reference evidence="4" key="1">
    <citation type="submission" date="2016-05" db="EMBL/GenBank/DDBJ databases">
        <title>Comparative genomics of biotechnologically important yeasts.</title>
        <authorList>
            <consortium name="DOE Joint Genome Institute"/>
            <person name="Riley R."/>
            <person name="Haridas S."/>
            <person name="Wolfe K.H."/>
            <person name="Lopes M.R."/>
            <person name="Hittinger C.T."/>
            <person name="Goker M."/>
            <person name="Salamov A."/>
            <person name="Wisecaver J."/>
            <person name="Long T.M."/>
            <person name="Aerts A.L."/>
            <person name="Barry K."/>
            <person name="Choi C."/>
            <person name="Clum A."/>
            <person name="Coughlan A.Y."/>
            <person name="Deshpande S."/>
            <person name="Douglass A.P."/>
            <person name="Hanson S.J."/>
            <person name="Klenk H.-P."/>
            <person name="Labutti K."/>
            <person name="Lapidus A."/>
            <person name="Lindquist E."/>
            <person name="Lipzen A."/>
            <person name="Meier-Kolthoff J.P."/>
            <person name="Ohm R.A."/>
            <person name="Otillar R.P."/>
            <person name="Pangilinan J."/>
            <person name="Peng Y."/>
            <person name="Rokas A."/>
            <person name="Rosa C.A."/>
            <person name="Scheuner C."/>
            <person name="Sibirny A.A."/>
            <person name="Slot J.C."/>
            <person name="Stielow J.B."/>
            <person name="Sun H."/>
            <person name="Kurtzman C.P."/>
            <person name="Blackwell M."/>
            <person name="Grigoriev I.V."/>
            <person name="Jeffries T.W."/>
        </authorList>
    </citation>
    <scope>NUCLEOTIDE SEQUENCE [LARGE SCALE GENOMIC DNA]</scope>
    <source>
        <strain evidence="4">NRRL Y-2460</strain>
    </source>
</reference>
<dbReference type="GO" id="GO:0006302">
    <property type="term" value="P:double-strand break repair"/>
    <property type="evidence" value="ECO:0007669"/>
    <property type="project" value="TreeGrafter"/>
</dbReference>
<evidence type="ECO:0000256" key="1">
    <source>
        <dbReference type="SAM" id="MobiDB-lite"/>
    </source>
</evidence>
<dbReference type="Pfam" id="PF00533">
    <property type="entry name" value="BRCT"/>
    <property type="match status" value="1"/>
</dbReference>
<dbReference type="GO" id="GO:1990683">
    <property type="term" value="P:DNA double-strand break attachment to nuclear envelope"/>
    <property type="evidence" value="ECO:0007669"/>
    <property type="project" value="TreeGrafter"/>
</dbReference>
<evidence type="ECO:0000259" key="2">
    <source>
        <dbReference type="PROSITE" id="PS50172"/>
    </source>
</evidence>
<feature type="domain" description="BRCT" evidence="2">
    <location>
        <begin position="738"/>
        <end position="838"/>
    </location>
</feature>
<evidence type="ECO:0000313" key="3">
    <source>
        <dbReference type="EMBL" id="ODV94243.1"/>
    </source>
</evidence>
<dbReference type="PANTHER" id="PTHR47667">
    <property type="entry name" value="REGULATOR OF TY1 TRANSPOSITION PROTEIN 107"/>
    <property type="match status" value="1"/>
</dbReference>
<name>A0A1E4TR65_PACTA</name>
<accession>A0A1E4TR65</accession>
<dbReference type="OrthoDB" id="342264at2759"/>
<dbReference type="AlphaFoldDB" id="A0A1E4TR65"/>
<organism evidence="3 4">
    <name type="scientific">Pachysolen tannophilus NRRL Y-2460</name>
    <dbReference type="NCBI Taxonomy" id="669874"/>
    <lineage>
        <taxon>Eukaryota</taxon>
        <taxon>Fungi</taxon>
        <taxon>Dikarya</taxon>
        <taxon>Ascomycota</taxon>
        <taxon>Saccharomycotina</taxon>
        <taxon>Pichiomycetes</taxon>
        <taxon>Pachysolenaceae</taxon>
        <taxon>Pachysolen</taxon>
    </lineage>
</organism>
<dbReference type="STRING" id="669874.A0A1E4TR65"/>
<feature type="domain" description="BRCT" evidence="2">
    <location>
        <begin position="18"/>
        <end position="118"/>
    </location>
</feature>
<protein>
    <recommendedName>
        <fullName evidence="2">BRCT domain-containing protein</fullName>
    </recommendedName>
</protein>
<sequence>MAGETRNGCLGDVKRANGSDRLFENFKVLIVESLKLPRIEIDILQKMLNENGCQETVINGGLIDELVGSLEFTHVVSNSVDFPGYGFADKNMIPVVTSNWIESSVQEKRLLPLRPYSPDDKYFLKDVFITVVGLPAGDVEAIHGGVRAFGGQFHDQLTNFTTHIITTNMDNSFCEVALACNKSGDSNIKIVVPHWIEDCFKAGVKLLDDPYVLPDPKILQKNHNKFGKKTWSLFQKKTVFISSDLELTETIRDCISEIINSADGKVVDDVESANCYIGKYREGKDFLKASNKPDVIVGNLNWLYWMLAHNEWSLPTANLLHYPYVKDGLPQFNKFFISTTNYTGDSRFYLSTLIESMGGNFTKTLKPTNTHLICARPVGKKYEAAKKWGKENNIHIVNHLWLEDTYTNWKIQDETASRYATSFPKVQALGQMPLDVQILKQFYKKEVNTPLKKDKLPTKTTKTTTSTITKELQSKPSSSPKSTTPIIEERGNPVHTTSASTSPPSTSASTSRSAKLKASAKLHSDMEDLNEFQKANKNSHHDKSPKLPSEMEELKNLKKINKQNVKKRNSPDLSQDNNEMGNEENHKRQKQKTTETKKKPYNIVALATGCENDIEFSSWNLKLLSKFGIKIIEEVSDLNQTLKRDQLLTIIAPKILRTEKFLTGLSYKLENLLTPDFLNDVIDLYKEGEEQDQQLLDVPSPQKYNLCKFIDYKDVKLKDIWQEPSESKILDLISKSQENSQIFKNKQIFILGTNHDKSKNAAYARILSAHGSVPPMISSKPTDIIEAIQENNESYLLCNDKKLITAFNKALKSKKKLKIKIKDWDWFVKRIFREVEVE</sequence>
<keyword evidence="4" id="KW-1185">Reference proteome</keyword>
<feature type="compositionally biased region" description="Polar residues" evidence="1">
    <location>
        <begin position="571"/>
        <end position="580"/>
    </location>
</feature>
<dbReference type="Proteomes" id="UP000094236">
    <property type="component" value="Unassembled WGS sequence"/>
</dbReference>
<dbReference type="InterPro" id="IPR001357">
    <property type="entry name" value="BRCT_dom"/>
</dbReference>
<dbReference type="PANTHER" id="PTHR47667:SF1">
    <property type="entry name" value="REGULATOR OF TY1 TRANSPOSITION PROTEIN 107"/>
    <property type="match status" value="1"/>
</dbReference>
<evidence type="ECO:0000313" key="4">
    <source>
        <dbReference type="Proteomes" id="UP000094236"/>
    </source>
</evidence>
<dbReference type="Pfam" id="PF12738">
    <property type="entry name" value="PTCB-BRCT"/>
    <property type="match status" value="1"/>
</dbReference>
<feature type="compositionally biased region" description="Low complexity" evidence="1">
    <location>
        <begin position="495"/>
        <end position="513"/>
    </location>
</feature>
<feature type="domain" description="BRCT" evidence="2">
    <location>
        <begin position="335"/>
        <end position="419"/>
    </location>
</feature>
<feature type="region of interest" description="Disordered" evidence="1">
    <location>
        <begin position="559"/>
        <end position="596"/>
    </location>
</feature>
<feature type="compositionally biased region" description="Low complexity" evidence="1">
    <location>
        <begin position="458"/>
        <end position="485"/>
    </location>
</feature>
<dbReference type="SUPFAM" id="SSF52113">
    <property type="entry name" value="BRCT domain"/>
    <property type="match status" value="3"/>
</dbReference>
<dbReference type="EMBL" id="KV454016">
    <property type="protein sequence ID" value="ODV94243.1"/>
    <property type="molecule type" value="Genomic_DNA"/>
</dbReference>
<feature type="compositionally biased region" description="Basic residues" evidence="1">
    <location>
        <begin position="559"/>
        <end position="568"/>
    </location>
</feature>
<dbReference type="CDD" id="cd18436">
    <property type="entry name" value="BRCT_BRC1_like_rpt2"/>
    <property type="match status" value="1"/>
</dbReference>
<dbReference type="InterPro" id="IPR036420">
    <property type="entry name" value="BRCT_dom_sf"/>
</dbReference>